<dbReference type="EMBL" id="CP137852">
    <property type="protein sequence ID" value="WPB85718.1"/>
    <property type="molecule type" value="Genomic_DNA"/>
</dbReference>
<dbReference type="RefSeq" id="WP_318649696.1">
    <property type="nucleotide sequence ID" value="NZ_CP137852.1"/>
</dbReference>
<accession>A0ABZ0PK71</accession>
<dbReference type="Pfam" id="PF11159">
    <property type="entry name" value="DUF2939"/>
    <property type="match status" value="1"/>
</dbReference>
<dbReference type="Proteomes" id="UP001305521">
    <property type="component" value="Chromosome"/>
</dbReference>
<feature type="transmembrane region" description="Helical" evidence="1">
    <location>
        <begin position="104"/>
        <end position="125"/>
    </location>
</feature>
<keyword evidence="1" id="KW-0472">Membrane</keyword>
<name>A0ABZ0PK71_9PROT</name>
<evidence type="ECO:0000313" key="2">
    <source>
        <dbReference type="EMBL" id="WPB85718.1"/>
    </source>
</evidence>
<protein>
    <submittedName>
        <fullName evidence="2">DUF2939 domain-containing protein</fullName>
    </submittedName>
</protein>
<keyword evidence="1" id="KW-0812">Transmembrane</keyword>
<gene>
    <name evidence="2" type="ORF">R9Z33_02310</name>
</gene>
<sequence length="264" mass="28634">MTTTCLNTWDEVWAEFDARQAARSEMSNPAAMVAGATAAAPRKDPVARLRGLIHARRSRADAIRRPFLEDAVERWSTEAERLRAAQAARRRAQPKRGLGRFKRVLAVMACTLVAVYAGSPVASAVQVAAAIQRGDAAALAHYIDWNTLRPALNAALAAETQRNSSAPMPDFITGMAQDMADRLASPAGLALLLNERLAAGGAQPARDMLSRVRLIEAGLWEVTLTSVNVPDRSATLTLALTDPMRLRWEVQAIQLPAQLPARLR</sequence>
<evidence type="ECO:0000256" key="1">
    <source>
        <dbReference type="SAM" id="Phobius"/>
    </source>
</evidence>
<evidence type="ECO:0000313" key="3">
    <source>
        <dbReference type="Proteomes" id="UP001305521"/>
    </source>
</evidence>
<reference evidence="2 3" key="1">
    <citation type="submission" date="2023-11" db="EMBL/GenBank/DDBJ databases">
        <title>Arctic aerobic anoxygenic photoheterotroph Sediminicoccus rosea KRV36 adapts its photosynthesis to long days of polar summer.</title>
        <authorList>
            <person name="Tomasch J."/>
            <person name="Kopejtka K."/>
            <person name="Bily T."/>
            <person name="Gardiner A.T."/>
            <person name="Gardian Z."/>
            <person name="Shivaramu S."/>
            <person name="Koblizek M."/>
            <person name="Engelhardt F."/>
            <person name="Kaftan D."/>
        </authorList>
    </citation>
    <scope>NUCLEOTIDE SEQUENCE [LARGE SCALE GENOMIC DNA]</scope>
    <source>
        <strain evidence="2 3">R-30</strain>
    </source>
</reference>
<keyword evidence="1" id="KW-1133">Transmembrane helix</keyword>
<dbReference type="InterPro" id="IPR021330">
    <property type="entry name" value="DUF2939"/>
</dbReference>
<keyword evidence="3" id="KW-1185">Reference proteome</keyword>
<proteinExistence type="predicted"/>
<organism evidence="2 3">
    <name type="scientific">Sediminicoccus rosea</name>
    <dbReference type="NCBI Taxonomy" id="1225128"/>
    <lineage>
        <taxon>Bacteria</taxon>
        <taxon>Pseudomonadati</taxon>
        <taxon>Pseudomonadota</taxon>
        <taxon>Alphaproteobacteria</taxon>
        <taxon>Acetobacterales</taxon>
        <taxon>Roseomonadaceae</taxon>
        <taxon>Sediminicoccus</taxon>
    </lineage>
</organism>